<evidence type="ECO:0000313" key="3">
    <source>
        <dbReference type="Proteomes" id="UP000784294"/>
    </source>
</evidence>
<keyword evidence="1" id="KW-1133">Transmembrane helix</keyword>
<dbReference type="EMBL" id="CAAALY010003275">
    <property type="protein sequence ID" value="VEL08155.1"/>
    <property type="molecule type" value="Genomic_DNA"/>
</dbReference>
<gene>
    <name evidence="2" type="ORF">PXEA_LOCUS1595</name>
</gene>
<feature type="transmembrane region" description="Helical" evidence="1">
    <location>
        <begin position="45"/>
        <end position="63"/>
    </location>
</feature>
<evidence type="ECO:0000313" key="2">
    <source>
        <dbReference type="EMBL" id="VEL08155.1"/>
    </source>
</evidence>
<feature type="transmembrane region" description="Helical" evidence="1">
    <location>
        <begin position="12"/>
        <end position="33"/>
    </location>
</feature>
<protein>
    <submittedName>
        <fullName evidence="2">Uncharacterized protein</fullName>
    </submittedName>
</protein>
<evidence type="ECO:0000256" key="1">
    <source>
        <dbReference type="SAM" id="Phobius"/>
    </source>
</evidence>
<proteinExistence type="predicted"/>
<keyword evidence="3" id="KW-1185">Reference proteome</keyword>
<keyword evidence="1" id="KW-0812">Transmembrane</keyword>
<dbReference type="Proteomes" id="UP000784294">
    <property type="component" value="Unassembled WGS sequence"/>
</dbReference>
<dbReference type="AlphaFoldDB" id="A0A3S5BLK7"/>
<reference evidence="2" key="1">
    <citation type="submission" date="2018-11" db="EMBL/GenBank/DDBJ databases">
        <authorList>
            <consortium name="Pathogen Informatics"/>
        </authorList>
    </citation>
    <scope>NUCLEOTIDE SEQUENCE</scope>
</reference>
<keyword evidence="1" id="KW-0472">Membrane</keyword>
<accession>A0A3S5BLK7</accession>
<name>A0A3S5BLK7_9PLAT</name>
<organism evidence="2 3">
    <name type="scientific">Protopolystoma xenopodis</name>
    <dbReference type="NCBI Taxonomy" id="117903"/>
    <lineage>
        <taxon>Eukaryota</taxon>
        <taxon>Metazoa</taxon>
        <taxon>Spiralia</taxon>
        <taxon>Lophotrochozoa</taxon>
        <taxon>Platyhelminthes</taxon>
        <taxon>Monogenea</taxon>
        <taxon>Polyopisthocotylea</taxon>
        <taxon>Polystomatidea</taxon>
        <taxon>Polystomatidae</taxon>
        <taxon>Protopolystoma</taxon>
    </lineage>
</organism>
<sequence>MTTVFWTEPTNLVSVGPLCLVPLLSLLQSLVTIKAYATNYLAVDAHLIYIFVVSILLTCFRAFCLPTASAAPPATVSSLLGPARLPQLGTPALQLTQLSFYSPVSLWLSSSVWPSILPFSADYHSPSRPLIRLSIHENAAFFA</sequence>
<comment type="caution">
    <text evidence="2">The sequence shown here is derived from an EMBL/GenBank/DDBJ whole genome shotgun (WGS) entry which is preliminary data.</text>
</comment>